<dbReference type="RefSeq" id="XP_049139262.1">
    <property type="nucleotide sequence ID" value="XM_049282119.1"/>
</dbReference>
<reference evidence="1" key="1">
    <citation type="journal article" date="2021" name="Mol. Plant Microbe Interact.">
        <title>Complete Genome Sequence of the Plant-Pathogenic Fungus Colletotrichum lupini.</title>
        <authorList>
            <person name="Baroncelli R."/>
            <person name="Pensec F."/>
            <person name="Da Lio D."/>
            <person name="Boufleur T."/>
            <person name="Vicente I."/>
            <person name="Sarrocco S."/>
            <person name="Picot A."/>
            <person name="Baraldi E."/>
            <person name="Sukno S."/>
            <person name="Thon M."/>
            <person name="Le Floch G."/>
        </authorList>
    </citation>
    <scope>NUCLEOTIDE SEQUENCE</scope>
    <source>
        <strain evidence="1">IMI 504893</strain>
    </source>
</reference>
<evidence type="ECO:0000313" key="2">
    <source>
        <dbReference type="Proteomes" id="UP000830671"/>
    </source>
</evidence>
<sequence>MSRLAERCEVIFGTQYIGCRYMYLMFRRLWVLTDGIGLEEQSGPPQPTLTLDTFSRVEAYHGDISKPPKLPKSPLKLCSMFSPEYEASPLMTCPTKRLVVHLRNLFLAPRWLGRLVKIAWSKLLYH</sequence>
<gene>
    <name evidence="1" type="ORF">CLUP02_03092</name>
</gene>
<dbReference type="AlphaFoldDB" id="A0A9Q8SI78"/>
<name>A0A9Q8SI78_9PEZI</name>
<proteinExistence type="predicted"/>
<accession>A0A9Q8SI78</accession>
<evidence type="ECO:0000313" key="1">
    <source>
        <dbReference type="EMBL" id="UQC77623.1"/>
    </source>
</evidence>
<protein>
    <submittedName>
        <fullName evidence="1">Uncharacterized protein</fullName>
    </submittedName>
</protein>
<dbReference type="KEGG" id="clup:CLUP02_03092"/>
<organism evidence="1 2">
    <name type="scientific">Colletotrichum lupini</name>
    <dbReference type="NCBI Taxonomy" id="145971"/>
    <lineage>
        <taxon>Eukaryota</taxon>
        <taxon>Fungi</taxon>
        <taxon>Dikarya</taxon>
        <taxon>Ascomycota</taxon>
        <taxon>Pezizomycotina</taxon>
        <taxon>Sordariomycetes</taxon>
        <taxon>Hypocreomycetidae</taxon>
        <taxon>Glomerellales</taxon>
        <taxon>Glomerellaceae</taxon>
        <taxon>Colletotrichum</taxon>
        <taxon>Colletotrichum acutatum species complex</taxon>
    </lineage>
</organism>
<dbReference type="GeneID" id="73337129"/>
<dbReference type="Proteomes" id="UP000830671">
    <property type="component" value="Chromosome 2"/>
</dbReference>
<dbReference type="EMBL" id="CP019474">
    <property type="protein sequence ID" value="UQC77623.1"/>
    <property type="molecule type" value="Genomic_DNA"/>
</dbReference>
<keyword evidence="2" id="KW-1185">Reference proteome</keyword>